<dbReference type="Proteomes" id="UP000041254">
    <property type="component" value="Unassembled WGS sequence"/>
</dbReference>
<dbReference type="AlphaFoldDB" id="A0A0G4H4J6"/>
<dbReference type="EMBL" id="CDMY01001000">
    <property type="protein sequence ID" value="CEM38702.1"/>
    <property type="molecule type" value="Genomic_DNA"/>
</dbReference>
<dbReference type="VEuPathDB" id="CryptoDB:Vbra_1832"/>
<evidence type="ECO:0000256" key="1">
    <source>
        <dbReference type="SAM" id="MobiDB-lite"/>
    </source>
</evidence>
<protein>
    <submittedName>
        <fullName evidence="2">Uncharacterized protein</fullName>
    </submittedName>
</protein>
<organism evidence="2 3">
    <name type="scientific">Vitrella brassicaformis (strain CCMP3155)</name>
    <dbReference type="NCBI Taxonomy" id="1169540"/>
    <lineage>
        <taxon>Eukaryota</taxon>
        <taxon>Sar</taxon>
        <taxon>Alveolata</taxon>
        <taxon>Colpodellida</taxon>
        <taxon>Vitrellaceae</taxon>
        <taxon>Vitrella</taxon>
    </lineage>
</organism>
<dbReference type="InParanoid" id="A0A0G4H4J6"/>
<feature type="compositionally biased region" description="Low complexity" evidence="1">
    <location>
        <begin position="290"/>
        <end position="307"/>
    </location>
</feature>
<gene>
    <name evidence="2" type="ORF">Vbra_1832</name>
</gene>
<feature type="region of interest" description="Disordered" evidence="1">
    <location>
        <begin position="177"/>
        <end position="320"/>
    </location>
</feature>
<sequence>MDAQAPPAPPYRHRPRAGGVVAVQLRQKDGQLIITGMPKHLFDDLKAQMKSTAQDETLAKMISRGWDGLDRYGGGLGAWLKRHHAAYLPFVPTMAAPARSTLPRNLSDDELQQLVDEAHLRVPGLGMDPVSSVPSVLRLARGEIEHEVLMALESEEPFPLLRSLGLEDLLLSNHAQYSSKIPGLPPASSRRRRRDSGDDDDVSRPSKRGPSYTSFTSLLPAVAPSRQPKRKGRSPAVDPAFPQISSPPRKVRSPERDKGGDVAAAAAAARGRSASLSPQPMEEDPPPPRAAAAAAAAASVVMPKAAPARPPAAAPAANQT</sequence>
<name>A0A0G4H4J6_VITBC</name>
<proteinExistence type="predicted"/>
<reference evidence="2 3" key="1">
    <citation type="submission" date="2014-11" db="EMBL/GenBank/DDBJ databases">
        <authorList>
            <person name="Zhu J."/>
            <person name="Qi W."/>
            <person name="Song R."/>
        </authorList>
    </citation>
    <scope>NUCLEOTIDE SEQUENCE [LARGE SCALE GENOMIC DNA]</scope>
</reference>
<evidence type="ECO:0000313" key="2">
    <source>
        <dbReference type="EMBL" id="CEM38702.1"/>
    </source>
</evidence>
<accession>A0A0G4H4J6</accession>
<evidence type="ECO:0000313" key="3">
    <source>
        <dbReference type="Proteomes" id="UP000041254"/>
    </source>
</evidence>
<keyword evidence="3" id="KW-1185">Reference proteome</keyword>